<dbReference type="Gene3D" id="1.20.120.450">
    <property type="entry name" value="dinb family like domain"/>
    <property type="match status" value="1"/>
</dbReference>
<dbReference type="InterPro" id="IPR011466">
    <property type="entry name" value="DUF1572"/>
</dbReference>
<accession>A0AAX3N4I9</accession>
<proteinExistence type="predicted"/>
<organism evidence="1 2">
    <name type="scientific">Paenibacillus urinalis</name>
    <dbReference type="NCBI Taxonomy" id="521520"/>
    <lineage>
        <taxon>Bacteria</taxon>
        <taxon>Bacillati</taxon>
        <taxon>Bacillota</taxon>
        <taxon>Bacilli</taxon>
        <taxon>Bacillales</taxon>
        <taxon>Paenibacillaceae</taxon>
        <taxon>Paenibacillus</taxon>
    </lineage>
</organism>
<evidence type="ECO:0000313" key="2">
    <source>
        <dbReference type="Proteomes" id="UP001220962"/>
    </source>
</evidence>
<dbReference type="SUPFAM" id="SSF109854">
    <property type="entry name" value="DinB/YfiT-like putative metalloenzymes"/>
    <property type="match status" value="1"/>
</dbReference>
<dbReference type="InterPro" id="IPR034660">
    <property type="entry name" value="DinB/YfiT-like"/>
</dbReference>
<name>A0AAX3N4I9_9BACL</name>
<evidence type="ECO:0000313" key="1">
    <source>
        <dbReference type="EMBL" id="WDH84039.1"/>
    </source>
</evidence>
<dbReference type="AlphaFoldDB" id="A0AAX3N4I9"/>
<reference evidence="1" key="1">
    <citation type="submission" date="2023-02" db="EMBL/GenBank/DDBJ databases">
        <title>Pathogen: clinical or host-associated sample.</title>
        <authorList>
            <person name="Hergert J."/>
            <person name="Casey R."/>
            <person name="Wagner J."/>
            <person name="Young E.L."/>
            <person name="Oakeson K.F."/>
        </authorList>
    </citation>
    <scope>NUCLEOTIDE SEQUENCE</scope>
    <source>
        <strain evidence="1">2022CK-00830</strain>
    </source>
</reference>
<gene>
    <name evidence="1" type="ORF">PUW23_07435</name>
</gene>
<protein>
    <submittedName>
        <fullName evidence="1">DinB family protein</fullName>
    </submittedName>
</protein>
<dbReference type="Pfam" id="PF07609">
    <property type="entry name" value="DUF1572"/>
    <property type="match status" value="1"/>
</dbReference>
<dbReference type="RefSeq" id="WP_047910117.1">
    <property type="nucleotide sequence ID" value="NZ_CP118101.1"/>
</dbReference>
<dbReference type="Proteomes" id="UP001220962">
    <property type="component" value="Chromosome"/>
</dbReference>
<sequence>MDIHLFKELLCTKLDDLDKRTLHVLHQLNDDEVNYRYNEASNSIANLVVHISGNIDERVRRGIRGSDVTRDRDAEFDVLYRTRDELIEITKESYQDVRQTIELMSEEDLMKTQVIRDQERSNLDILFACVTHFSEHLGQMLYLAKMLKDQDFSTASVPKRK</sequence>
<dbReference type="EMBL" id="CP118101">
    <property type="protein sequence ID" value="WDH84039.1"/>
    <property type="molecule type" value="Genomic_DNA"/>
</dbReference>